<keyword evidence="3" id="KW-1185">Reference proteome</keyword>
<evidence type="ECO:0000313" key="2">
    <source>
        <dbReference type="EMBL" id="AWO97837.1"/>
    </source>
</evidence>
<accession>A0A2U9B1T8</accession>
<dbReference type="EMBL" id="CP026244">
    <property type="protein sequence ID" value="AWO97837.1"/>
    <property type="molecule type" value="Genomic_DNA"/>
</dbReference>
<feature type="region of interest" description="Disordered" evidence="1">
    <location>
        <begin position="437"/>
        <end position="456"/>
    </location>
</feature>
<evidence type="ECO:0000256" key="1">
    <source>
        <dbReference type="SAM" id="MobiDB-lite"/>
    </source>
</evidence>
<name>A0A2U9B1T8_SCOMX</name>
<organism evidence="2 3">
    <name type="scientific">Scophthalmus maximus</name>
    <name type="common">Turbot</name>
    <name type="synonym">Psetta maxima</name>
    <dbReference type="NCBI Taxonomy" id="52904"/>
    <lineage>
        <taxon>Eukaryota</taxon>
        <taxon>Metazoa</taxon>
        <taxon>Chordata</taxon>
        <taxon>Craniata</taxon>
        <taxon>Vertebrata</taxon>
        <taxon>Euteleostomi</taxon>
        <taxon>Actinopterygii</taxon>
        <taxon>Neopterygii</taxon>
        <taxon>Teleostei</taxon>
        <taxon>Neoteleostei</taxon>
        <taxon>Acanthomorphata</taxon>
        <taxon>Carangaria</taxon>
        <taxon>Pleuronectiformes</taxon>
        <taxon>Pleuronectoidei</taxon>
        <taxon>Scophthalmidae</taxon>
        <taxon>Scophthalmus</taxon>
    </lineage>
</organism>
<proteinExistence type="predicted"/>
<dbReference type="AlphaFoldDB" id="A0A2U9B1T8"/>
<gene>
    <name evidence="2" type="ORF">SMAX5B_007703</name>
</gene>
<dbReference type="Proteomes" id="UP000246464">
    <property type="component" value="Chromosome 2"/>
</dbReference>
<feature type="compositionally biased region" description="Gly residues" evidence="1">
    <location>
        <begin position="439"/>
        <end position="448"/>
    </location>
</feature>
<reference evidence="2 3" key="1">
    <citation type="submission" date="2017-12" db="EMBL/GenBank/DDBJ databases">
        <title>Integrating genomic resources of turbot (Scophthalmus maximus) in depth evaluation of genetic and physical mapping variation across individuals.</title>
        <authorList>
            <person name="Martinez P."/>
        </authorList>
    </citation>
    <scope>NUCLEOTIDE SEQUENCE [LARGE SCALE GENOMIC DNA]</scope>
</reference>
<protein>
    <submittedName>
        <fullName evidence="2">Uncharacterized protein</fullName>
    </submittedName>
</protein>
<evidence type="ECO:0000313" key="3">
    <source>
        <dbReference type="Proteomes" id="UP000246464"/>
    </source>
</evidence>
<sequence length="456" mass="49815">MLGRPAVDGAPHGVPVRVAEASGRIGHGGSRVARCSADTELEAGRRAGISGRAPAFDMYDRVCEARVLVRGIEHGETIARSPNQPLTLSEALEVYANLSREFVAGPREVSLTALDSLQDFFALMLQYPVIPRLAADTKECPECYFETVGRDQKDALVLPLRHESFALVEGSSAGVVDPSEERNLGALADGGEEMARADPCGDMFPTTKRLEDLGDRGPARAAKFLEQLEWLKRRDEIVKQNALGKEISHQLGSYSHPLEELEAPRYLSSYPLRWLYRIYGSLNRSRDRARILATSYSEERADASRARLAVEELKASLGSMASTGNQRQAALHLVASGLSVETASCILKSVLLARRGSMIVLPLTEGVELQLKRTTRPTAYNRKIAALIWLFAHITAYCTLRELPHGYVLMGDSPQDLDRDGIYVFDQDRAGFRLSSRCRGGGGGGGGEGTEDSDNQ</sequence>